<dbReference type="Proteomes" id="UP000265515">
    <property type="component" value="Unassembled WGS sequence"/>
</dbReference>
<evidence type="ECO:0000259" key="7">
    <source>
        <dbReference type="Pfam" id="PF08544"/>
    </source>
</evidence>
<sequence>MGDVGDQQVPVYHGLDSLHLITSSDGGDHQLATTRLRYELMIEKFKSLYGAEPEAFGRAPGRVNLIGEHIDYEGYSVLPMAIELDTIVAVRSRSPASANSAGEDRANQEEDRLLLANVKPERFPACSFPIDPKQDVDRANHSWGNYFVCGYKGVWDQILDKSSSYSSCGQLAPKPAIPRGLDVLVDGIVPTGSGLSSSAALVCSSSLAVMAALGVNFDKSDVAEFACRSERHVGTQGGGMDQAIAMLARPGVAMLIDFDPIRATEVALPPGGTFVIANSLAESNKAETAATKYNMRVVECRIAAMVLGIKLGMDEAAVRQVATLGDVEAVCRTRARELGRAEEDEGEEVISLAVEKELHEEPYTMEEVEKVLGISLRDVFGSSPTSLSVLEQAKSFALRQRALHVYGEAARVYEFKDVAQSAARRGNVDDGVAGGGKCHVAEEVLTRLGSLMNESHTSCCELYECSCPELDELVKLARVSGALGSRLTGAGWGGCTVSLVKDDHVAAFIDALKIGFYQRRVENGTINQSEVDNYVFASKPAGGAAIVKL</sequence>
<feature type="domain" description="GHMP kinase C-terminal" evidence="7">
    <location>
        <begin position="445"/>
        <end position="516"/>
    </location>
</feature>
<evidence type="ECO:0000259" key="6">
    <source>
        <dbReference type="Pfam" id="PF00288"/>
    </source>
</evidence>
<evidence type="ECO:0000313" key="10">
    <source>
        <dbReference type="Proteomes" id="UP000265515"/>
    </source>
</evidence>
<dbReference type="Gramene" id="GBG77699">
    <property type="protein sequence ID" value="GBG77699"/>
    <property type="gene ID" value="CBR_g24145"/>
</dbReference>
<evidence type="ECO:0000256" key="5">
    <source>
        <dbReference type="ARBA" id="ARBA00022840"/>
    </source>
</evidence>
<dbReference type="STRING" id="69332.A0A388L5W9"/>
<evidence type="ECO:0000259" key="8">
    <source>
        <dbReference type="Pfam" id="PF10509"/>
    </source>
</evidence>
<dbReference type="Pfam" id="PF08544">
    <property type="entry name" value="GHMP_kinases_C"/>
    <property type="match status" value="1"/>
</dbReference>
<keyword evidence="3" id="KW-0547">Nucleotide-binding</keyword>
<dbReference type="EMBL" id="BFEA01000275">
    <property type="protein sequence ID" value="GBG77699.1"/>
    <property type="molecule type" value="Genomic_DNA"/>
</dbReference>
<evidence type="ECO:0000256" key="1">
    <source>
        <dbReference type="ARBA" id="ARBA00006566"/>
    </source>
</evidence>
<protein>
    <recommendedName>
        <fullName evidence="11">Galactokinase</fullName>
    </recommendedName>
</protein>
<dbReference type="PRINTS" id="PR00473">
    <property type="entry name" value="GALCTOKINASE"/>
</dbReference>
<organism evidence="9 10">
    <name type="scientific">Chara braunii</name>
    <name type="common">Braun's stonewort</name>
    <dbReference type="NCBI Taxonomy" id="69332"/>
    <lineage>
        <taxon>Eukaryota</taxon>
        <taxon>Viridiplantae</taxon>
        <taxon>Streptophyta</taxon>
        <taxon>Charophyceae</taxon>
        <taxon>Charales</taxon>
        <taxon>Characeae</taxon>
        <taxon>Chara</taxon>
    </lineage>
</organism>
<keyword evidence="2" id="KW-0808">Transferase</keyword>
<dbReference type="InterPro" id="IPR019539">
    <property type="entry name" value="GalKase_N"/>
</dbReference>
<evidence type="ECO:0000313" key="9">
    <source>
        <dbReference type="EMBL" id="GBG77699.1"/>
    </source>
</evidence>
<feature type="domain" description="GHMP kinase N-terminal" evidence="6">
    <location>
        <begin position="179"/>
        <end position="247"/>
    </location>
</feature>
<dbReference type="InterPro" id="IPR006204">
    <property type="entry name" value="GHMP_kinase_N_dom"/>
</dbReference>
<dbReference type="AlphaFoldDB" id="A0A388L5W9"/>
<dbReference type="Pfam" id="PF10509">
    <property type="entry name" value="GalKase_gal_bdg"/>
    <property type="match status" value="1"/>
</dbReference>
<gene>
    <name evidence="9" type="ORF">CBR_g24145</name>
</gene>
<dbReference type="GO" id="GO:0005524">
    <property type="term" value="F:ATP binding"/>
    <property type="evidence" value="ECO:0007669"/>
    <property type="project" value="UniProtKB-KW"/>
</dbReference>
<evidence type="ECO:0008006" key="11">
    <source>
        <dbReference type="Google" id="ProtNLM"/>
    </source>
</evidence>
<dbReference type="PANTHER" id="PTHR10457:SF7">
    <property type="entry name" value="GALACTOKINASE-RELATED"/>
    <property type="match status" value="1"/>
</dbReference>
<name>A0A388L5W9_CHABU</name>
<dbReference type="InterPro" id="IPR036554">
    <property type="entry name" value="GHMP_kinase_C_sf"/>
</dbReference>
<evidence type="ECO:0000256" key="2">
    <source>
        <dbReference type="ARBA" id="ARBA00022679"/>
    </source>
</evidence>
<dbReference type="OMA" id="GFHDTYF"/>
<dbReference type="FunFam" id="1.20.1440.340:FF:000002">
    <property type="entry name" value="Galactokinase"/>
    <property type="match status" value="1"/>
</dbReference>
<dbReference type="Gene3D" id="1.20.1440.340">
    <property type="match status" value="1"/>
</dbReference>
<dbReference type="Pfam" id="PF00288">
    <property type="entry name" value="GHMP_kinases_N"/>
    <property type="match status" value="1"/>
</dbReference>
<keyword evidence="5" id="KW-0067">ATP-binding</keyword>
<dbReference type="PROSITE" id="PS00627">
    <property type="entry name" value="GHMP_KINASES_ATP"/>
    <property type="match status" value="1"/>
</dbReference>
<dbReference type="InterPro" id="IPR013750">
    <property type="entry name" value="GHMP_kinase_C_dom"/>
</dbReference>
<dbReference type="InterPro" id="IPR000705">
    <property type="entry name" value="Galactokinase"/>
</dbReference>
<dbReference type="Gene3D" id="3.30.230.10">
    <property type="match status" value="1"/>
</dbReference>
<reference evidence="9 10" key="1">
    <citation type="journal article" date="2018" name="Cell">
        <title>The Chara Genome: Secondary Complexity and Implications for Plant Terrestrialization.</title>
        <authorList>
            <person name="Nishiyama T."/>
            <person name="Sakayama H."/>
            <person name="Vries J.D."/>
            <person name="Buschmann H."/>
            <person name="Saint-Marcoux D."/>
            <person name="Ullrich K.K."/>
            <person name="Haas F.B."/>
            <person name="Vanderstraeten L."/>
            <person name="Becker D."/>
            <person name="Lang D."/>
            <person name="Vosolsobe S."/>
            <person name="Rombauts S."/>
            <person name="Wilhelmsson P.K.I."/>
            <person name="Janitza P."/>
            <person name="Kern R."/>
            <person name="Heyl A."/>
            <person name="Rumpler F."/>
            <person name="Villalobos L.I.A.C."/>
            <person name="Clay J.M."/>
            <person name="Skokan R."/>
            <person name="Toyoda A."/>
            <person name="Suzuki Y."/>
            <person name="Kagoshima H."/>
            <person name="Schijlen E."/>
            <person name="Tajeshwar N."/>
            <person name="Catarino B."/>
            <person name="Hetherington A.J."/>
            <person name="Saltykova A."/>
            <person name="Bonnot C."/>
            <person name="Breuninger H."/>
            <person name="Symeonidi A."/>
            <person name="Radhakrishnan G.V."/>
            <person name="Van Nieuwerburgh F."/>
            <person name="Deforce D."/>
            <person name="Chang C."/>
            <person name="Karol K.G."/>
            <person name="Hedrich R."/>
            <person name="Ulvskov P."/>
            <person name="Glockner G."/>
            <person name="Delwiche C.F."/>
            <person name="Petrasek J."/>
            <person name="Van de Peer Y."/>
            <person name="Friml J."/>
            <person name="Beilby M."/>
            <person name="Dolan L."/>
            <person name="Kohara Y."/>
            <person name="Sugano S."/>
            <person name="Fujiyama A."/>
            <person name="Delaux P.-M."/>
            <person name="Quint M."/>
            <person name="TheiBen G."/>
            <person name="Hagemann M."/>
            <person name="Harholt J."/>
            <person name="Dunand C."/>
            <person name="Zachgo S."/>
            <person name="Langdale J."/>
            <person name="Maumus F."/>
            <person name="Straeten D.V.D."/>
            <person name="Gould S.B."/>
            <person name="Rensing S.A."/>
        </authorList>
    </citation>
    <scope>NUCLEOTIDE SEQUENCE [LARGE SCALE GENOMIC DNA]</scope>
    <source>
        <strain evidence="9 10">S276</strain>
    </source>
</reference>
<dbReference type="SUPFAM" id="SSF54211">
    <property type="entry name" value="Ribosomal protein S5 domain 2-like"/>
    <property type="match status" value="1"/>
</dbReference>
<proteinExistence type="inferred from homology"/>
<accession>A0A388L5W9</accession>
<dbReference type="PIRSF" id="PIRSF000530">
    <property type="entry name" value="Galactokinase"/>
    <property type="match status" value="1"/>
</dbReference>
<dbReference type="PROSITE" id="PS00106">
    <property type="entry name" value="GALACTOKINASE"/>
    <property type="match status" value="1"/>
</dbReference>
<dbReference type="PANTHER" id="PTHR10457">
    <property type="entry name" value="MEVALONATE KINASE/GALACTOKINASE"/>
    <property type="match status" value="1"/>
</dbReference>
<dbReference type="InterPro" id="IPR019741">
    <property type="entry name" value="Galactokinase_CS"/>
</dbReference>
<dbReference type="SUPFAM" id="SSF55060">
    <property type="entry name" value="GHMP Kinase, C-terminal domain"/>
    <property type="match status" value="1"/>
</dbReference>
<keyword evidence="4" id="KW-0418">Kinase</keyword>
<dbReference type="InterPro" id="IPR014721">
    <property type="entry name" value="Ribsml_uS5_D2-typ_fold_subgr"/>
</dbReference>
<dbReference type="OrthoDB" id="187738at2759"/>
<evidence type="ECO:0000256" key="4">
    <source>
        <dbReference type="ARBA" id="ARBA00022777"/>
    </source>
</evidence>
<dbReference type="GO" id="GO:0006012">
    <property type="term" value="P:galactose metabolic process"/>
    <property type="evidence" value="ECO:0007669"/>
    <property type="project" value="EnsemblPlants"/>
</dbReference>
<feature type="domain" description="Galactokinase N-terminal" evidence="8">
    <location>
        <begin position="43"/>
        <end position="91"/>
    </location>
</feature>
<dbReference type="GO" id="GO:0004335">
    <property type="term" value="F:galactokinase activity"/>
    <property type="evidence" value="ECO:0007669"/>
    <property type="project" value="EnsemblPlants"/>
</dbReference>
<dbReference type="InterPro" id="IPR020568">
    <property type="entry name" value="Ribosomal_Su5_D2-typ_SF"/>
</dbReference>
<dbReference type="InterPro" id="IPR006206">
    <property type="entry name" value="Mevalonate/galactokinase"/>
</dbReference>
<keyword evidence="10" id="KW-1185">Reference proteome</keyword>
<comment type="caution">
    <text evidence="9">The sequence shown here is derived from an EMBL/GenBank/DDBJ whole genome shotgun (WGS) entry which is preliminary data.</text>
</comment>
<comment type="similarity">
    <text evidence="1">Belongs to the GHMP kinase family. GalK subfamily.</text>
</comment>
<dbReference type="InterPro" id="IPR006203">
    <property type="entry name" value="GHMP_knse_ATP-bd_CS"/>
</dbReference>
<dbReference type="Gene3D" id="3.30.70.3170">
    <property type="match status" value="1"/>
</dbReference>
<evidence type="ECO:0000256" key="3">
    <source>
        <dbReference type="ARBA" id="ARBA00022741"/>
    </source>
</evidence>
<dbReference type="GO" id="GO:0005829">
    <property type="term" value="C:cytosol"/>
    <property type="evidence" value="ECO:0007669"/>
    <property type="project" value="TreeGrafter"/>
</dbReference>
<dbReference type="NCBIfam" id="TIGR00131">
    <property type="entry name" value="gal_kin"/>
    <property type="match status" value="1"/>
</dbReference>
<dbReference type="PRINTS" id="PR00959">
    <property type="entry name" value="MEVGALKINASE"/>
</dbReference>